<evidence type="ECO:0000313" key="2">
    <source>
        <dbReference type="Proteomes" id="UP001560685"/>
    </source>
</evidence>
<accession>A0ABV3Z1T1</accession>
<sequence>MQAPAVIQPDIANAFSVKSEQVFHRTNNQVYAIVGCNRELGVVSDVWFDRYDRPEEFRHVLRHVLQLFQSGSFRFWLADLRFMTSDFSHSEDWLMDEIMPAIFSAGMEREAVVVPNATIENEGVDTFASASRTIRSLANGRIRAFTDLALAKQWLLDGELPEQP</sequence>
<reference evidence="1 2" key="1">
    <citation type="submission" date="2024-05" db="EMBL/GenBank/DDBJ databases">
        <title>Three bacterial strains, DH-69, EH-24, and ECK-19 isolated from coastal sediments.</title>
        <authorList>
            <person name="Ye Y.-Q."/>
            <person name="Du Z.-J."/>
        </authorList>
    </citation>
    <scope>NUCLEOTIDE SEQUENCE [LARGE SCALE GENOMIC DNA]</scope>
    <source>
        <strain evidence="1 2">ECK-19</strain>
    </source>
</reference>
<protein>
    <recommendedName>
        <fullName evidence="3">STAS/SEC14 domain-containing protein</fullName>
    </recommendedName>
</protein>
<evidence type="ECO:0008006" key="3">
    <source>
        <dbReference type="Google" id="ProtNLM"/>
    </source>
</evidence>
<dbReference type="RefSeq" id="WP_369312679.1">
    <property type="nucleotide sequence ID" value="NZ_JBEHZE010000001.1"/>
</dbReference>
<comment type="caution">
    <text evidence="1">The sequence shown here is derived from an EMBL/GenBank/DDBJ whole genome shotgun (WGS) entry which is preliminary data.</text>
</comment>
<gene>
    <name evidence="1" type="ORF">ABFZ84_04245</name>
</gene>
<name>A0ABV3Z1T1_9PROT</name>
<dbReference type="EMBL" id="JBEHZE010000001">
    <property type="protein sequence ID" value="MEX6632751.1"/>
    <property type="molecule type" value="Genomic_DNA"/>
</dbReference>
<dbReference type="Proteomes" id="UP001560685">
    <property type="component" value="Unassembled WGS sequence"/>
</dbReference>
<organism evidence="1 2">
    <name type="scientific">Hyphococcus lacteus</name>
    <dbReference type="NCBI Taxonomy" id="3143536"/>
    <lineage>
        <taxon>Bacteria</taxon>
        <taxon>Pseudomonadati</taxon>
        <taxon>Pseudomonadota</taxon>
        <taxon>Alphaproteobacteria</taxon>
        <taxon>Parvularculales</taxon>
        <taxon>Parvularculaceae</taxon>
        <taxon>Hyphococcus</taxon>
    </lineage>
</organism>
<keyword evidence="2" id="KW-1185">Reference proteome</keyword>
<proteinExistence type="predicted"/>
<evidence type="ECO:0000313" key="1">
    <source>
        <dbReference type="EMBL" id="MEX6632751.1"/>
    </source>
</evidence>